<comment type="caution">
    <text evidence="1">The sequence shown here is derived from an EMBL/GenBank/DDBJ whole genome shotgun (WGS) entry which is preliminary data.</text>
</comment>
<dbReference type="Proteomes" id="UP000651057">
    <property type="component" value="Unassembled WGS sequence"/>
</dbReference>
<name>A0A936ZQJ6_9FLAO</name>
<keyword evidence="2" id="KW-1185">Reference proteome</keyword>
<evidence type="ECO:0000313" key="2">
    <source>
        <dbReference type="Proteomes" id="UP000651057"/>
    </source>
</evidence>
<gene>
    <name evidence="1" type="ORF">JJQ60_05065</name>
</gene>
<dbReference type="EMBL" id="JAERQJ010000002">
    <property type="protein sequence ID" value="MBL0682878.1"/>
    <property type="molecule type" value="Genomic_DNA"/>
</dbReference>
<dbReference type="RefSeq" id="WP_201917357.1">
    <property type="nucleotide sequence ID" value="NZ_BAABAX010000023.1"/>
</dbReference>
<proteinExistence type="predicted"/>
<evidence type="ECO:0000313" key="1">
    <source>
        <dbReference type="EMBL" id="MBL0682878.1"/>
    </source>
</evidence>
<dbReference type="AlphaFoldDB" id="A0A936ZQJ6"/>
<sequence length="142" mass="16682">MKSIKDTPFYLDAIQVLNYDYGEFYLFDSFVVGEVHKDIVFTWKDHAKAVVEEITSLYDQNGKDLVYITNRINQYSVVPSDWLHFFKYSYSLKGYGIVSYNQKGMLNTVFEKLFMRSKLQNFDNLNDAIIWARNLKSKTKAA</sequence>
<accession>A0A936ZQJ6</accession>
<organism evidence="1 2">
    <name type="scientific">Aquimarina mytili</name>
    <dbReference type="NCBI Taxonomy" id="874423"/>
    <lineage>
        <taxon>Bacteria</taxon>
        <taxon>Pseudomonadati</taxon>
        <taxon>Bacteroidota</taxon>
        <taxon>Flavobacteriia</taxon>
        <taxon>Flavobacteriales</taxon>
        <taxon>Flavobacteriaceae</taxon>
        <taxon>Aquimarina</taxon>
    </lineage>
</organism>
<protein>
    <recommendedName>
        <fullName evidence="3">STAS/SEC14 domain-containing protein</fullName>
    </recommendedName>
</protein>
<reference evidence="1" key="1">
    <citation type="submission" date="2021-01" db="EMBL/GenBank/DDBJ databases">
        <authorList>
            <person name="Zhong Y.L."/>
        </authorList>
    </citation>
    <scope>NUCLEOTIDE SEQUENCE</scope>
    <source>
        <strain evidence="1">KCTC 23302</strain>
    </source>
</reference>
<evidence type="ECO:0008006" key="3">
    <source>
        <dbReference type="Google" id="ProtNLM"/>
    </source>
</evidence>